<dbReference type="EMBL" id="MU970131">
    <property type="protein sequence ID" value="KAK9320388.1"/>
    <property type="molecule type" value="Genomic_DNA"/>
</dbReference>
<accession>A0ACC3TGX6</accession>
<comment type="caution">
    <text evidence="1">The sequence shown here is derived from an EMBL/GenBank/DDBJ whole genome shotgun (WGS) entry which is preliminary data.</text>
</comment>
<keyword evidence="1" id="KW-0378">Hydrolase</keyword>
<evidence type="ECO:0000313" key="2">
    <source>
        <dbReference type="Proteomes" id="UP001489719"/>
    </source>
</evidence>
<proteinExistence type="predicted"/>
<gene>
    <name evidence="1" type="ORF">V1517DRAFT_329547</name>
</gene>
<organism evidence="1 2">
    <name type="scientific">Lipomyces orientalis</name>
    <dbReference type="NCBI Taxonomy" id="1233043"/>
    <lineage>
        <taxon>Eukaryota</taxon>
        <taxon>Fungi</taxon>
        <taxon>Dikarya</taxon>
        <taxon>Ascomycota</taxon>
        <taxon>Saccharomycotina</taxon>
        <taxon>Lipomycetes</taxon>
        <taxon>Lipomycetales</taxon>
        <taxon>Lipomycetaceae</taxon>
        <taxon>Lipomyces</taxon>
    </lineage>
</organism>
<evidence type="ECO:0000313" key="1">
    <source>
        <dbReference type="EMBL" id="KAK9320388.1"/>
    </source>
</evidence>
<dbReference type="Proteomes" id="UP001489719">
    <property type="component" value="Unassembled WGS sequence"/>
</dbReference>
<sequence length="304" mass="33180">MSKTRTSSGFVQIPEGKLFWVLDEPLPRSEASRPLLLFIHAGVTDCTLWDDQASYFTARGWTVLRYDLFGWGRSTPNESFLSQPRESRPKVKPLEHPFQILEAVRNEMSGAGIVGDTKVVVIGISFGGMLAIDFTLANPHVVVGLVAVAAGLSGDDSTNTEDEDKLFERCGKLEAARDVEGLALLNVRIWGDGPLMEEGRLAADIRRKMLTWTKDIAVRECYLTGGNSIACESLKPPAAGRLGEINVPVAVAIGTLDETATVAGMRRLCRNVSGAVAKEFCTAHMVNLEAADEFNSWLEAWLAR</sequence>
<reference evidence="2" key="1">
    <citation type="journal article" date="2024" name="Front. Bioeng. Biotechnol.">
        <title>Genome-scale model development and genomic sequencing of the oleaginous clade Lipomyces.</title>
        <authorList>
            <person name="Czajka J.J."/>
            <person name="Han Y."/>
            <person name="Kim J."/>
            <person name="Mondo S.J."/>
            <person name="Hofstad B.A."/>
            <person name="Robles A."/>
            <person name="Haridas S."/>
            <person name="Riley R."/>
            <person name="LaButti K."/>
            <person name="Pangilinan J."/>
            <person name="Andreopoulos W."/>
            <person name="Lipzen A."/>
            <person name="Yan J."/>
            <person name="Wang M."/>
            <person name="Ng V."/>
            <person name="Grigoriev I.V."/>
            <person name="Spatafora J.W."/>
            <person name="Magnuson J.K."/>
            <person name="Baker S.E."/>
            <person name="Pomraning K.R."/>
        </authorList>
    </citation>
    <scope>NUCLEOTIDE SEQUENCE [LARGE SCALE GENOMIC DNA]</scope>
    <source>
        <strain evidence="2">CBS 10300</strain>
    </source>
</reference>
<name>A0ACC3TGX6_9ASCO</name>
<protein>
    <submittedName>
        <fullName evidence="1">Alpha/beta hydrolase</fullName>
    </submittedName>
</protein>
<keyword evidence="2" id="KW-1185">Reference proteome</keyword>